<keyword evidence="2" id="KW-1185">Reference proteome</keyword>
<protein>
    <recommendedName>
        <fullName evidence="3">IrrE N-terminal-like domain-containing protein</fullName>
    </recommendedName>
</protein>
<dbReference type="RefSeq" id="WP_062990369.1">
    <property type="nucleotide sequence ID" value="NZ_PJMW01000002.1"/>
</dbReference>
<evidence type="ECO:0000313" key="1">
    <source>
        <dbReference type="EMBL" id="PKV79522.1"/>
    </source>
</evidence>
<dbReference type="EMBL" id="PJMW01000002">
    <property type="protein sequence ID" value="PKV79522.1"/>
    <property type="molecule type" value="Genomic_DNA"/>
</dbReference>
<sequence length="168" mass="18717">MKNSTKRIDKLVTQLPIPRPWNRTTFVDNVATLRGRPITLISTADLELPVTPDSACGIWLMRDSEDVIIYEAATSEYHIDQIVCHELGHMLLDHDRAAGTAENARAPDPLLRSAFPDLDPATVRAVLGRSDYGDRLEREAETFATLVMVAATADHPSQGLRNVLFRQQ</sequence>
<dbReference type="AlphaFoldDB" id="A0A2N3VD05"/>
<dbReference type="Proteomes" id="UP000233766">
    <property type="component" value="Unassembled WGS sequence"/>
</dbReference>
<reference evidence="1 2" key="1">
    <citation type="submission" date="2017-12" db="EMBL/GenBank/DDBJ databases">
        <title>Sequencing the genomes of 1000 Actinobacteria strains.</title>
        <authorList>
            <person name="Klenk H.-P."/>
        </authorList>
    </citation>
    <scope>NUCLEOTIDE SEQUENCE [LARGE SCALE GENOMIC DNA]</scope>
    <source>
        <strain evidence="1 2">DSM 44489</strain>
    </source>
</reference>
<dbReference type="OrthoDB" id="4144896at2"/>
<gene>
    <name evidence="1" type="ORF">ATK86_3916</name>
</gene>
<name>A0A2N3VD05_9NOCA</name>
<proteinExistence type="predicted"/>
<evidence type="ECO:0000313" key="2">
    <source>
        <dbReference type="Proteomes" id="UP000233766"/>
    </source>
</evidence>
<accession>A0A2N3VD05</accession>
<evidence type="ECO:0008006" key="3">
    <source>
        <dbReference type="Google" id="ProtNLM"/>
    </source>
</evidence>
<organism evidence="1 2">
    <name type="scientific">Nocardia fluminea</name>
    <dbReference type="NCBI Taxonomy" id="134984"/>
    <lineage>
        <taxon>Bacteria</taxon>
        <taxon>Bacillati</taxon>
        <taxon>Actinomycetota</taxon>
        <taxon>Actinomycetes</taxon>
        <taxon>Mycobacteriales</taxon>
        <taxon>Nocardiaceae</taxon>
        <taxon>Nocardia</taxon>
    </lineage>
</organism>
<comment type="caution">
    <text evidence="1">The sequence shown here is derived from an EMBL/GenBank/DDBJ whole genome shotgun (WGS) entry which is preliminary data.</text>
</comment>